<dbReference type="RefSeq" id="WP_055183790.1">
    <property type="nucleotide sequence ID" value="NZ_CABHIH010000003.1"/>
</dbReference>
<dbReference type="AlphaFoldDB" id="A0A174T0C4"/>
<gene>
    <name evidence="1" type="ORF">CP373A1_12695</name>
</gene>
<dbReference type="EMBL" id="MAPZ01000025">
    <property type="protein sequence ID" value="OBY09953.1"/>
    <property type="molecule type" value="Genomic_DNA"/>
</dbReference>
<evidence type="ECO:0008006" key="3">
    <source>
        <dbReference type="Google" id="ProtNLM"/>
    </source>
</evidence>
<accession>A0A174T0C4</accession>
<dbReference type="InterPro" id="IPR002829">
    <property type="entry name" value="DUF116"/>
</dbReference>
<comment type="caution">
    <text evidence="1">The sequence shown here is derived from an EMBL/GenBank/DDBJ whole genome shotgun (WGS) entry which is preliminary data.</text>
</comment>
<evidence type="ECO:0000313" key="1">
    <source>
        <dbReference type="EMBL" id="OBY09953.1"/>
    </source>
</evidence>
<proteinExistence type="predicted"/>
<keyword evidence="2" id="KW-1185">Reference proteome</keyword>
<sequence>MSSITYSLKGGQAASNNYYEKAERLSKKVILDVFQNGKEYLQDFMEYIVKNKVEALRTKEEYAVELLFIGVILKEYSEYAYGFNPKWSGIFKWLNSLRDKERIKEKVDIIKGRAILKNLLKKKKIKELDLDLFKKILSWLECTGDFKEEVFRLNIWMDFLCEKDSNYVGKVLMFALKEGEYLLKEGQYYLGEYISGVKSYLSTYELIHRNKEDIIYCGKGEIQYIFNMVCAEILNKVYKEKFLRCEEKIVFAPACMKQTLKPCPSSKEKLGDVCKRCSKECNINKLTTLGKSLDFKVYVISHETNLLNAKREKNDKIGIIGIACVLNLISGGWKALRLGFIPQCVILEECGCNNHWLKESKMTAINEKRLSYILKG</sequence>
<protein>
    <recommendedName>
        <fullName evidence="3">DUF116 domain-containing protein</fullName>
    </recommendedName>
</protein>
<dbReference type="OrthoDB" id="2521404at2"/>
<dbReference type="Proteomes" id="UP000092714">
    <property type="component" value="Unassembled WGS sequence"/>
</dbReference>
<dbReference type="eggNOG" id="COG1852">
    <property type="taxonomic scope" value="Bacteria"/>
</dbReference>
<name>A0A174T0C4_9CLOT</name>
<organism evidence="1 2">
    <name type="scientific">Clostridium paraputrificum</name>
    <dbReference type="NCBI Taxonomy" id="29363"/>
    <lineage>
        <taxon>Bacteria</taxon>
        <taxon>Bacillati</taxon>
        <taxon>Bacillota</taxon>
        <taxon>Clostridia</taxon>
        <taxon>Eubacteriales</taxon>
        <taxon>Clostridiaceae</taxon>
        <taxon>Clostridium</taxon>
    </lineage>
</organism>
<dbReference type="Pfam" id="PF01976">
    <property type="entry name" value="DUF116"/>
    <property type="match status" value="1"/>
</dbReference>
<reference evidence="1 2" key="1">
    <citation type="submission" date="2016-06" db="EMBL/GenBank/DDBJ databases">
        <authorList>
            <person name="Kjaerup R.B."/>
            <person name="Dalgaard T.S."/>
            <person name="Juul-Madsen H.R."/>
        </authorList>
    </citation>
    <scope>NUCLEOTIDE SEQUENCE [LARGE SCALE GENOMIC DNA]</scope>
    <source>
        <strain evidence="1 2">373-A1</strain>
    </source>
</reference>
<evidence type="ECO:0000313" key="2">
    <source>
        <dbReference type="Proteomes" id="UP000092714"/>
    </source>
</evidence>